<reference evidence="4 5" key="1">
    <citation type="submission" date="2014-04" db="EMBL/GenBank/DDBJ databases">
        <authorList>
            <consortium name="DOE Joint Genome Institute"/>
            <person name="Kuo A."/>
            <person name="Kohler A."/>
            <person name="Nagy L.G."/>
            <person name="Floudas D."/>
            <person name="Copeland A."/>
            <person name="Barry K.W."/>
            <person name="Cichocki N."/>
            <person name="Veneault-Fourrey C."/>
            <person name="LaButti K."/>
            <person name="Lindquist E.A."/>
            <person name="Lipzen A."/>
            <person name="Lundell T."/>
            <person name="Morin E."/>
            <person name="Murat C."/>
            <person name="Sun H."/>
            <person name="Tunlid A."/>
            <person name="Henrissat B."/>
            <person name="Grigoriev I.V."/>
            <person name="Hibbett D.S."/>
            <person name="Martin F."/>
            <person name="Nordberg H.P."/>
            <person name="Cantor M.N."/>
            <person name="Hua S.X."/>
        </authorList>
    </citation>
    <scope>NUCLEOTIDE SEQUENCE [LARGE SCALE GENOMIC DNA]</scope>
    <source>
        <strain evidence="4 5">Foug A</strain>
    </source>
</reference>
<dbReference type="InterPro" id="IPR045341">
    <property type="entry name" value="DUF6532"/>
</dbReference>
<gene>
    <name evidence="4" type="ORF">SCLCIDRAFT_33145</name>
</gene>
<dbReference type="Pfam" id="PF17667">
    <property type="entry name" value="Pkinase_fungal"/>
    <property type="match status" value="1"/>
</dbReference>
<dbReference type="OrthoDB" id="2636366at2759"/>
<dbReference type="Proteomes" id="UP000053989">
    <property type="component" value="Unassembled WGS sequence"/>
</dbReference>
<keyword evidence="5" id="KW-1185">Reference proteome</keyword>
<feature type="compositionally biased region" description="Polar residues" evidence="1">
    <location>
        <begin position="451"/>
        <end position="466"/>
    </location>
</feature>
<evidence type="ECO:0000259" key="2">
    <source>
        <dbReference type="Pfam" id="PF17667"/>
    </source>
</evidence>
<accession>A0A0C3D5X0</accession>
<dbReference type="InterPro" id="IPR011009">
    <property type="entry name" value="Kinase-like_dom_sf"/>
</dbReference>
<evidence type="ECO:0000313" key="4">
    <source>
        <dbReference type="EMBL" id="KIM51814.1"/>
    </source>
</evidence>
<dbReference type="HOGENOM" id="CLU_377299_0_0_1"/>
<dbReference type="InterPro" id="IPR040976">
    <property type="entry name" value="Pkinase_fungal"/>
</dbReference>
<dbReference type="AlphaFoldDB" id="A0A0C3D5X0"/>
<feature type="domain" description="Fungal-type protein kinase" evidence="2">
    <location>
        <begin position="4"/>
        <end position="371"/>
    </location>
</feature>
<evidence type="ECO:0000313" key="5">
    <source>
        <dbReference type="Proteomes" id="UP000053989"/>
    </source>
</evidence>
<dbReference type="Pfam" id="PF20149">
    <property type="entry name" value="DUF6532"/>
    <property type="match status" value="1"/>
</dbReference>
<organism evidence="4 5">
    <name type="scientific">Scleroderma citrinum Foug A</name>
    <dbReference type="NCBI Taxonomy" id="1036808"/>
    <lineage>
        <taxon>Eukaryota</taxon>
        <taxon>Fungi</taxon>
        <taxon>Dikarya</taxon>
        <taxon>Basidiomycota</taxon>
        <taxon>Agaricomycotina</taxon>
        <taxon>Agaricomycetes</taxon>
        <taxon>Agaricomycetidae</taxon>
        <taxon>Boletales</taxon>
        <taxon>Sclerodermatineae</taxon>
        <taxon>Sclerodermataceae</taxon>
        <taxon>Scleroderma</taxon>
    </lineage>
</organism>
<feature type="region of interest" description="Disordered" evidence="1">
    <location>
        <begin position="512"/>
        <end position="549"/>
    </location>
</feature>
<dbReference type="PANTHER" id="PTHR38248">
    <property type="entry name" value="FUNK1 6"/>
    <property type="match status" value="1"/>
</dbReference>
<dbReference type="InParanoid" id="A0A0C3D5X0"/>
<feature type="domain" description="DUF6532" evidence="3">
    <location>
        <begin position="662"/>
        <end position="730"/>
    </location>
</feature>
<feature type="compositionally biased region" description="Polar residues" evidence="1">
    <location>
        <begin position="512"/>
        <end position="529"/>
    </location>
</feature>
<sequence length="735" mass="82878">MALAWTQVISFIEVTSKPNNSNMTLNLARKAYAVFTAQPGHCFLMALSISAQVFRLHVYDRSGVIHSRGHNIHAHVDTFSSLLYFFTFTWPEDLRYDPTFLYFGVVSRPLSSPSPTIRVGTEIYTVICIIFSSQLICSHATLCLHVCNKHGEDFVIKDFWTHLGRKVTEEQILQKLKEHGIHGLPILREAWTVQIDGQDDTTDLRCPPFLESSDNCGAMCETRVHRCYLLQPLGTPITDFSCLQEFISIFIDIIHVHEHLANDCCILHHDVSLNNALKYACIIPWHAAMEDEKKCEVIIADRHFHRGLLIDFDYALLLDSGCNEVSPGERTGTVPFMAINMLIQYTNGSGNIAPSPAHDLESLIYVFVWICVIYSHPGQLKGPASALYDLLHASCDPNGPPLVHETIKNILLQAFFTVHKPTSEPDVDNSVGIKRVVKRWVDVNVTEGLNANDKSLPSHDISSAKNRSAPPSHVSGPAGLQSSHVPKRFSQVPHPLSQTYSVHNLQGYMTHPSQFTHNFRSSQHQSPQSLDDIDSQSDNFDGSQFPQENHENKCYACDIEPDIDEISPDEDDRIAKRALQGINNRIKLTHTDMFTEPTPEYEAEDYSLNLDGTHQIPSDCDIDPCLLAESQTSNDQDVVNDHYQRNHQPRAPDTEDHFGVQGCYWPQYHKELCVLLWEALMTWCSILKSKARDIVPRFYKLGNQFSVEENLAIAQDLIKGSSFVWDGVDEEVGHA</sequence>
<dbReference type="STRING" id="1036808.A0A0C3D5X0"/>
<evidence type="ECO:0000259" key="3">
    <source>
        <dbReference type="Pfam" id="PF20149"/>
    </source>
</evidence>
<proteinExistence type="predicted"/>
<reference evidence="5" key="2">
    <citation type="submission" date="2015-01" db="EMBL/GenBank/DDBJ databases">
        <title>Evolutionary Origins and Diversification of the Mycorrhizal Mutualists.</title>
        <authorList>
            <consortium name="DOE Joint Genome Institute"/>
            <consortium name="Mycorrhizal Genomics Consortium"/>
            <person name="Kohler A."/>
            <person name="Kuo A."/>
            <person name="Nagy L.G."/>
            <person name="Floudas D."/>
            <person name="Copeland A."/>
            <person name="Barry K.W."/>
            <person name="Cichocki N."/>
            <person name="Veneault-Fourrey C."/>
            <person name="LaButti K."/>
            <person name="Lindquist E.A."/>
            <person name="Lipzen A."/>
            <person name="Lundell T."/>
            <person name="Morin E."/>
            <person name="Murat C."/>
            <person name="Riley R."/>
            <person name="Ohm R."/>
            <person name="Sun H."/>
            <person name="Tunlid A."/>
            <person name="Henrissat B."/>
            <person name="Grigoriev I.V."/>
            <person name="Hibbett D.S."/>
            <person name="Martin F."/>
        </authorList>
    </citation>
    <scope>NUCLEOTIDE SEQUENCE [LARGE SCALE GENOMIC DNA]</scope>
    <source>
        <strain evidence="5">Foug A</strain>
    </source>
</reference>
<dbReference type="SUPFAM" id="SSF56112">
    <property type="entry name" value="Protein kinase-like (PK-like)"/>
    <property type="match status" value="1"/>
</dbReference>
<protein>
    <submittedName>
        <fullName evidence="4">Uncharacterized protein</fullName>
    </submittedName>
</protein>
<dbReference type="Gene3D" id="1.10.510.10">
    <property type="entry name" value="Transferase(Phosphotransferase) domain 1"/>
    <property type="match status" value="1"/>
</dbReference>
<dbReference type="PANTHER" id="PTHR38248:SF2">
    <property type="entry name" value="FUNK1 11"/>
    <property type="match status" value="1"/>
</dbReference>
<name>A0A0C3D5X0_9AGAM</name>
<feature type="region of interest" description="Disordered" evidence="1">
    <location>
        <begin position="451"/>
        <end position="485"/>
    </location>
</feature>
<dbReference type="EMBL" id="KN822238">
    <property type="protein sequence ID" value="KIM51814.1"/>
    <property type="molecule type" value="Genomic_DNA"/>
</dbReference>
<feature type="compositionally biased region" description="Polar residues" evidence="1">
    <location>
        <begin position="536"/>
        <end position="547"/>
    </location>
</feature>
<evidence type="ECO:0000256" key="1">
    <source>
        <dbReference type="SAM" id="MobiDB-lite"/>
    </source>
</evidence>